<protein>
    <submittedName>
        <fullName evidence="2">Uncharacterized protein</fullName>
    </submittedName>
</protein>
<gene>
    <name evidence="2" type="ORF">IAA69_02065</name>
</gene>
<dbReference type="Proteomes" id="UP000824261">
    <property type="component" value="Unassembled WGS sequence"/>
</dbReference>
<evidence type="ECO:0000256" key="1">
    <source>
        <dbReference type="SAM" id="MobiDB-lite"/>
    </source>
</evidence>
<name>A0A9D0ZZ21_9ACTN</name>
<accession>A0A9D0ZZ21</accession>
<proteinExistence type="predicted"/>
<evidence type="ECO:0000313" key="2">
    <source>
        <dbReference type="EMBL" id="HIR01042.1"/>
    </source>
</evidence>
<sequence length="166" mass="17476">MRTCPVCGARCFDDMEVCYGCMHRFDERDEAATAVLQPLAKELASPEVSSTASASSLAGDSGTPPTAETVAGRSFPLSPERMVRSSVPCTSEADAGVACGRENTVHPPLGQTASVGQEAHRPVSGPTRQFMQGMTVSSPPFFLNPAEGSQRYQLVISLRPCPEGVG</sequence>
<feature type="region of interest" description="Disordered" evidence="1">
    <location>
        <begin position="44"/>
        <end position="87"/>
    </location>
</feature>
<feature type="compositionally biased region" description="Low complexity" evidence="1">
    <location>
        <begin position="45"/>
        <end position="61"/>
    </location>
</feature>
<organism evidence="2 3">
    <name type="scientific">Candidatus Aveggerthella stercoripullorum</name>
    <dbReference type="NCBI Taxonomy" id="2840688"/>
    <lineage>
        <taxon>Bacteria</taxon>
        <taxon>Bacillati</taxon>
        <taxon>Actinomycetota</taxon>
        <taxon>Coriobacteriia</taxon>
        <taxon>Eggerthellales</taxon>
        <taxon>Eggerthellaceae</taxon>
        <taxon>Eggerthellaceae incertae sedis</taxon>
        <taxon>Candidatus Aveggerthella</taxon>
    </lineage>
</organism>
<dbReference type="AlphaFoldDB" id="A0A9D0ZZ21"/>
<reference evidence="2" key="2">
    <citation type="journal article" date="2021" name="PeerJ">
        <title>Extensive microbial diversity within the chicken gut microbiome revealed by metagenomics and culture.</title>
        <authorList>
            <person name="Gilroy R."/>
            <person name="Ravi A."/>
            <person name="Getino M."/>
            <person name="Pursley I."/>
            <person name="Horton D.L."/>
            <person name="Alikhan N.F."/>
            <person name="Baker D."/>
            <person name="Gharbi K."/>
            <person name="Hall N."/>
            <person name="Watson M."/>
            <person name="Adriaenssens E.M."/>
            <person name="Foster-Nyarko E."/>
            <person name="Jarju S."/>
            <person name="Secka A."/>
            <person name="Antonio M."/>
            <person name="Oren A."/>
            <person name="Chaudhuri R.R."/>
            <person name="La Ragione R."/>
            <person name="Hildebrand F."/>
            <person name="Pallen M.J."/>
        </authorList>
    </citation>
    <scope>NUCLEOTIDE SEQUENCE</scope>
    <source>
        <strain evidence="2">ChiGjej1B1-2707</strain>
    </source>
</reference>
<dbReference type="EMBL" id="DVGB01000026">
    <property type="protein sequence ID" value="HIR01042.1"/>
    <property type="molecule type" value="Genomic_DNA"/>
</dbReference>
<evidence type="ECO:0000313" key="3">
    <source>
        <dbReference type="Proteomes" id="UP000824261"/>
    </source>
</evidence>
<comment type="caution">
    <text evidence="2">The sequence shown here is derived from an EMBL/GenBank/DDBJ whole genome shotgun (WGS) entry which is preliminary data.</text>
</comment>
<reference evidence="2" key="1">
    <citation type="submission" date="2020-10" db="EMBL/GenBank/DDBJ databases">
        <authorList>
            <person name="Gilroy R."/>
        </authorList>
    </citation>
    <scope>NUCLEOTIDE SEQUENCE</scope>
    <source>
        <strain evidence="2">ChiGjej1B1-2707</strain>
    </source>
</reference>